<protein>
    <recommendedName>
        <fullName evidence="1">Heparinase II/III-like C-terminal domain-containing protein</fullName>
    </recommendedName>
</protein>
<keyword evidence="3" id="KW-1185">Reference proteome</keyword>
<gene>
    <name evidence="2" type="ORF">C1I98_37045</name>
</gene>
<comment type="caution">
    <text evidence="2">The sequence shown here is derived from an EMBL/GenBank/DDBJ whole genome shotgun (WGS) entry which is preliminary data.</text>
</comment>
<evidence type="ECO:0000313" key="2">
    <source>
        <dbReference type="EMBL" id="PZG21586.1"/>
    </source>
</evidence>
<organism evidence="2 3">
    <name type="scientific">Spongiactinospora gelatinilytica</name>
    <dbReference type="NCBI Taxonomy" id="2666298"/>
    <lineage>
        <taxon>Bacteria</taxon>
        <taxon>Bacillati</taxon>
        <taxon>Actinomycetota</taxon>
        <taxon>Actinomycetes</taxon>
        <taxon>Streptosporangiales</taxon>
        <taxon>Streptosporangiaceae</taxon>
        <taxon>Spongiactinospora</taxon>
    </lineage>
</organism>
<dbReference type="EMBL" id="POUA01000572">
    <property type="protein sequence ID" value="PZG21586.1"/>
    <property type="molecule type" value="Genomic_DNA"/>
</dbReference>
<name>A0A2W2EBB3_9ACTN</name>
<dbReference type="Proteomes" id="UP000248544">
    <property type="component" value="Unassembled WGS sequence"/>
</dbReference>
<dbReference type="GO" id="GO:0016829">
    <property type="term" value="F:lyase activity"/>
    <property type="evidence" value="ECO:0007669"/>
    <property type="project" value="InterPro"/>
</dbReference>
<feature type="domain" description="Heparinase II/III-like C-terminal" evidence="1">
    <location>
        <begin position="5"/>
        <end position="147"/>
    </location>
</feature>
<accession>A0A2W2EBB3</accession>
<dbReference type="Gene3D" id="2.70.98.70">
    <property type="match status" value="1"/>
</dbReference>
<proteinExistence type="predicted"/>
<evidence type="ECO:0000313" key="3">
    <source>
        <dbReference type="Proteomes" id="UP000248544"/>
    </source>
</evidence>
<reference evidence="2 3" key="1">
    <citation type="submission" date="2018-01" db="EMBL/GenBank/DDBJ databases">
        <title>Draft genome sequence of Sphaerisporangium sp. 7K107.</title>
        <authorList>
            <person name="Sahin N."/>
            <person name="Saygin H."/>
            <person name="Ay H."/>
        </authorList>
    </citation>
    <scope>NUCLEOTIDE SEQUENCE [LARGE SCALE GENOMIC DNA]</scope>
    <source>
        <strain evidence="2 3">7K107</strain>
    </source>
</reference>
<dbReference type="AlphaFoldDB" id="A0A2W2EBB3"/>
<evidence type="ECO:0000259" key="1">
    <source>
        <dbReference type="Pfam" id="PF07940"/>
    </source>
</evidence>
<feature type="non-terminal residue" evidence="2">
    <location>
        <position position="194"/>
    </location>
</feature>
<dbReference type="InterPro" id="IPR012480">
    <property type="entry name" value="Hepar_II_III_C"/>
</dbReference>
<dbReference type="Pfam" id="PF07940">
    <property type="entry name" value="Hepar_II_III_C"/>
    <property type="match status" value="1"/>
</dbReference>
<sequence>MVTSAPAPGLPPGHEDHLGVTYQAGGHDVLVEAGFDSYERTEFRRWTLSPEAHNVPIVQEAEFRPGTATSLDASAIGPSRQCYRLSDQAYGVRRTRAVLVHHGPALMAVLDEAPAGRTLRNLWHFAPAATGEGRVTLAAGDRRVTLLQLRPPDHAPVPGQSVRQGTVCTGYLRRADSVTVVSPAASRLLTLIVP</sequence>